<dbReference type="InterPro" id="IPR000772">
    <property type="entry name" value="Ricin_B_lectin"/>
</dbReference>
<dbReference type="PANTHER" id="PTHR11818">
    <property type="entry name" value="BETA/GAMMA CRYSTALLIN"/>
    <property type="match status" value="1"/>
</dbReference>
<feature type="domain" description="Beta/gamma crystallin 'Greek key'" evidence="3">
    <location>
        <begin position="418"/>
        <end position="459"/>
    </location>
</feature>
<dbReference type="Ensembl" id="ENSACLT00000043635.1">
    <property type="protein sequence ID" value="ENSACLP00000047188.1"/>
    <property type="gene ID" value="ENSACLG00000005522.2"/>
</dbReference>
<accession>A0AAX7SS71</accession>
<dbReference type="Proteomes" id="UP000265100">
    <property type="component" value="Chromosome 22"/>
</dbReference>
<sequence length="595" mass="67283">EKPNFKGEKISRVSHVIAALQPPSILPQDYSVPEISLFPEEEAEGKKVIFRDTSDDARIFGFPIKANSIIINAGLWLVFAQPFFQGVPRVLEVGGYSNPAAWGVEQPYVGSLHPLKIVSVTSRSTYNLPSLSLQTTFMYNVGSLKVLGGIWVGYEKEGFRGHQYLLEEGEYHDWRVWGGCDAELRSVRVIRADLTDPAMVMFEQLEEDQDGVQEEKTFEVTEAIPDVELFGYKTSTRSIEVISGAWIAYSHVDFSGHQYILEKGFYNNCADWGYKCSQLASHLALPISSCQIKLYSEPDFQGECYIFNCKQEEMPEKLVTKSCRVTGRSWVVYENEQFSGNLYVLSEGDYPNLTSMGCPPDCSIRSVKIVPLLFSVPSISLFGLECLEGREITTDTEILSMVEEGFNNHILSLRVNSGCWVICEHSNYRGRQFLLEPIEITNWPKFSSLHTIGSMYPVRQKRHFFRIKNTERGHFLSVQGGVEELKSGRVVVTPEVEPLSDIWFYQDGLIKNKLSPTMSLQVVGNIEPAAKVVLWTETRQPVQTWTAPMKGLITSNTFPGMVLDVKGGKTYDKDHVVIMPENDERPSQQWEIELL</sequence>
<evidence type="ECO:0000256" key="1">
    <source>
        <dbReference type="ARBA" id="ARBA00009646"/>
    </source>
</evidence>
<reference evidence="4" key="2">
    <citation type="submission" date="2025-08" db="UniProtKB">
        <authorList>
            <consortium name="Ensembl"/>
        </authorList>
    </citation>
    <scope>IDENTIFICATION</scope>
</reference>
<proteinExistence type="inferred from homology"/>
<dbReference type="InterPro" id="IPR001064">
    <property type="entry name" value="Beta/gamma_crystallin"/>
</dbReference>
<keyword evidence="2" id="KW-0677">Repeat</keyword>
<dbReference type="Gene3D" id="2.80.10.50">
    <property type="match status" value="1"/>
</dbReference>
<dbReference type="Gene3D" id="2.60.20.10">
    <property type="entry name" value="Crystallins"/>
    <property type="match status" value="5"/>
</dbReference>
<protein>
    <recommendedName>
        <fullName evidence="3">Beta/gamma crystallin 'Greek key' domain-containing protein</fullName>
    </recommendedName>
</protein>
<dbReference type="PROSITE" id="PS50231">
    <property type="entry name" value="RICIN_B_LECTIN"/>
    <property type="match status" value="1"/>
</dbReference>
<comment type="similarity">
    <text evidence="1">Belongs to the beta/gamma-crystallin family.</text>
</comment>
<dbReference type="PROSITE" id="PS50915">
    <property type="entry name" value="CRYSTALLIN_BETA_GAMMA"/>
    <property type="match status" value="4"/>
</dbReference>
<feature type="domain" description="Beta/gamma crystallin 'Greek key'" evidence="3">
    <location>
        <begin position="244"/>
        <end position="294"/>
    </location>
</feature>
<dbReference type="Pfam" id="PF00652">
    <property type="entry name" value="Ricin_B_lectin"/>
    <property type="match status" value="1"/>
</dbReference>
<organism evidence="4 5">
    <name type="scientific">Astatotilapia calliptera</name>
    <name type="common">Eastern happy</name>
    <name type="synonym">Chromis callipterus</name>
    <dbReference type="NCBI Taxonomy" id="8154"/>
    <lineage>
        <taxon>Eukaryota</taxon>
        <taxon>Metazoa</taxon>
        <taxon>Chordata</taxon>
        <taxon>Craniata</taxon>
        <taxon>Vertebrata</taxon>
        <taxon>Euteleostomi</taxon>
        <taxon>Actinopterygii</taxon>
        <taxon>Neopterygii</taxon>
        <taxon>Teleostei</taxon>
        <taxon>Neoteleostei</taxon>
        <taxon>Acanthomorphata</taxon>
        <taxon>Ovalentaria</taxon>
        <taxon>Cichlomorphae</taxon>
        <taxon>Cichliformes</taxon>
        <taxon>Cichlidae</taxon>
        <taxon>African cichlids</taxon>
        <taxon>Pseudocrenilabrinae</taxon>
        <taxon>Haplochromini</taxon>
        <taxon>Astatotilapia</taxon>
    </lineage>
</organism>
<dbReference type="GeneTree" id="ENSGT00940000157740"/>
<dbReference type="AlphaFoldDB" id="A0AAX7SS71"/>
<reference evidence="4" key="3">
    <citation type="submission" date="2025-09" db="UniProtKB">
        <authorList>
            <consortium name="Ensembl"/>
        </authorList>
    </citation>
    <scope>IDENTIFICATION</scope>
</reference>
<dbReference type="Pfam" id="PF00030">
    <property type="entry name" value="Crystall"/>
    <property type="match status" value="5"/>
</dbReference>
<dbReference type="SMART" id="SM00458">
    <property type="entry name" value="RICIN"/>
    <property type="match status" value="1"/>
</dbReference>
<evidence type="ECO:0000313" key="4">
    <source>
        <dbReference type="Ensembl" id="ENSACLP00000047188.1"/>
    </source>
</evidence>
<name>A0AAX7SS71_ASTCA</name>
<feature type="domain" description="Beta/gamma crystallin 'Greek key'" evidence="3">
    <location>
        <begin position="328"/>
        <end position="371"/>
    </location>
</feature>
<dbReference type="InterPro" id="IPR035992">
    <property type="entry name" value="Ricin_B-like_lectins"/>
</dbReference>
<keyword evidence="5" id="KW-1185">Reference proteome</keyword>
<reference evidence="4" key="1">
    <citation type="submission" date="2018-05" db="EMBL/GenBank/DDBJ databases">
        <authorList>
            <person name="Datahose"/>
        </authorList>
    </citation>
    <scope>NUCLEOTIDE SEQUENCE</scope>
</reference>
<dbReference type="PRINTS" id="PR01367">
    <property type="entry name" value="BGCRYSTALLIN"/>
</dbReference>
<dbReference type="SUPFAM" id="SSF49695">
    <property type="entry name" value="gamma-Crystallin-like"/>
    <property type="match status" value="3"/>
</dbReference>
<evidence type="ECO:0000259" key="3">
    <source>
        <dbReference type="PROSITE" id="PS50915"/>
    </source>
</evidence>
<dbReference type="PANTHER" id="PTHR11818:SF50">
    <property type="entry name" value="BETA_GAMMA CRYSTALLIN DOMAIN-CONTAINING PROTEIN 2"/>
    <property type="match status" value="1"/>
</dbReference>
<evidence type="ECO:0000313" key="5">
    <source>
        <dbReference type="Proteomes" id="UP000265100"/>
    </source>
</evidence>
<feature type="domain" description="Beta/gamma crystallin 'Greek key'" evidence="3">
    <location>
        <begin position="149"/>
        <end position="191"/>
    </location>
</feature>
<dbReference type="InterPro" id="IPR011024">
    <property type="entry name" value="G_crystallin-like"/>
</dbReference>
<evidence type="ECO:0000256" key="2">
    <source>
        <dbReference type="ARBA" id="ARBA00022737"/>
    </source>
</evidence>
<dbReference type="SMART" id="SM00247">
    <property type="entry name" value="XTALbg"/>
    <property type="match status" value="5"/>
</dbReference>
<dbReference type="InterPro" id="IPR050252">
    <property type="entry name" value="Beta/Gamma-Crystallin"/>
</dbReference>
<dbReference type="SUPFAM" id="SSF50370">
    <property type="entry name" value="Ricin B-like lectins"/>
    <property type="match status" value="1"/>
</dbReference>